<protein>
    <submittedName>
        <fullName evidence="2">Chemotaxis protein CheW</fullName>
    </submittedName>
</protein>
<dbReference type="PANTHER" id="PTHR22617">
    <property type="entry name" value="CHEMOTAXIS SENSOR HISTIDINE KINASE-RELATED"/>
    <property type="match status" value="1"/>
</dbReference>
<dbReference type="EMBL" id="JBHSSW010000002">
    <property type="protein sequence ID" value="MFC6196664.1"/>
    <property type="molecule type" value="Genomic_DNA"/>
</dbReference>
<name>A0ABW1S557_9PROT</name>
<gene>
    <name evidence="2" type="ORF">ACFQDM_01165</name>
</gene>
<evidence type="ECO:0000259" key="1">
    <source>
        <dbReference type="PROSITE" id="PS50851"/>
    </source>
</evidence>
<comment type="caution">
    <text evidence="2">The sequence shown here is derived from an EMBL/GenBank/DDBJ whole genome shotgun (WGS) entry which is preliminary data.</text>
</comment>
<dbReference type="RefSeq" id="WP_377374372.1">
    <property type="nucleotide sequence ID" value="NZ_JBHSSW010000002.1"/>
</dbReference>
<keyword evidence="3" id="KW-1185">Reference proteome</keyword>
<evidence type="ECO:0000313" key="3">
    <source>
        <dbReference type="Proteomes" id="UP001596303"/>
    </source>
</evidence>
<accession>A0ABW1S557</accession>
<evidence type="ECO:0000313" key="2">
    <source>
        <dbReference type="EMBL" id="MFC6196664.1"/>
    </source>
</evidence>
<dbReference type="SUPFAM" id="SSF50341">
    <property type="entry name" value="CheW-like"/>
    <property type="match status" value="1"/>
</dbReference>
<dbReference type="SMART" id="SM00260">
    <property type="entry name" value="CheW"/>
    <property type="match status" value="1"/>
</dbReference>
<dbReference type="Proteomes" id="UP001596303">
    <property type="component" value="Unassembled WGS sequence"/>
</dbReference>
<dbReference type="Gene3D" id="2.40.50.180">
    <property type="entry name" value="CheA-289, Domain 4"/>
    <property type="match status" value="1"/>
</dbReference>
<dbReference type="Pfam" id="PF01584">
    <property type="entry name" value="CheW"/>
    <property type="match status" value="1"/>
</dbReference>
<dbReference type="InterPro" id="IPR039315">
    <property type="entry name" value="CheW"/>
</dbReference>
<organism evidence="2 3">
    <name type="scientific">Ponticaulis profundi</name>
    <dbReference type="NCBI Taxonomy" id="2665222"/>
    <lineage>
        <taxon>Bacteria</taxon>
        <taxon>Pseudomonadati</taxon>
        <taxon>Pseudomonadota</taxon>
        <taxon>Alphaproteobacteria</taxon>
        <taxon>Hyphomonadales</taxon>
        <taxon>Hyphomonadaceae</taxon>
        <taxon>Ponticaulis</taxon>
    </lineage>
</organism>
<feature type="domain" description="CheW-like" evidence="1">
    <location>
        <begin position="3"/>
        <end position="143"/>
    </location>
</feature>
<dbReference type="PANTHER" id="PTHR22617:SF23">
    <property type="entry name" value="CHEMOTAXIS PROTEIN CHEW"/>
    <property type="match status" value="1"/>
</dbReference>
<dbReference type="PROSITE" id="PS50851">
    <property type="entry name" value="CHEW"/>
    <property type="match status" value="1"/>
</dbReference>
<sequence length="151" mass="16152">MSSTEYITLKIGGQLFGAAVSDIHDVFAPTSITPVPLGPPEVAGVLNLRGRIVTAVDSRARLGLPARDPEASVMAIGIELGNESFGLLIDEVGEVMRLKDDEREEVPTNLDPVWAQIASGVYRLEKELLVILQIGKILSFATDNEADRAAA</sequence>
<dbReference type="Gene3D" id="2.30.30.40">
    <property type="entry name" value="SH3 Domains"/>
    <property type="match status" value="1"/>
</dbReference>
<dbReference type="InterPro" id="IPR002545">
    <property type="entry name" value="CheW-lke_dom"/>
</dbReference>
<proteinExistence type="predicted"/>
<dbReference type="InterPro" id="IPR036061">
    <property type="entry name" value="CheW-like_dom_sf"/>
</dbReference>
<reference evidence="3" key="1">
    <citation type="journal article" date="2019" name="Int. J. Syst. Evol. Microbiol.">
        <title>The Global Catalogue of Microorganisms (GCM) 10K type strain sequencing project: providing services to taxonomists for standard genome sequencing and annotation.</title>
        <authorList>
            <consortium name="The Broad Institute Genomics Platform"/>
            <consortium name="The Broad Institute Genome Sequencing Center for Infectious Disease"/>
            <person name="Wu L."/>
            <person name="Ma J."/>
        </authorList>
    </citation>
    <scope>NUCLEOTIDE SEQUENCE [LARGE SCALE GENOMIC DNA]</scope>
    <source>
        <strain evidence="3">CGMCC-1.15741</strain>
    </source>
</reference>